<organism evidence="2 3">
    <name type="scientific">Orchesella dallaii</name>
    <dbReference type="NCBI Taxonomy" id="48710"/>
    <lineage>
        <taxon>Eukaryota</taxon>
        <taxon>Metazoa</taxon>
        <taxon>Ecdysozoa</taxon>
        <taxon>Arthropoda</taxon>
        <taxon>Hexapoda</taxon>
        <taxon>Collembola</taxon>
        <taxon>Entomobryomorpha</taxon>
        <taxon>Entomobryoidea</taxon>
        <taxon>Orchesellidae</taxon>
        <taxon>Orchesellinae</taxon>
        <taxon>Orchesella</taxon>
    </lineage>
</organism>
<keyword evidence="3" id="KW-1185">Reference proteome</keyword>
<reference evidence="2 3" key="1">
    <citation type="submission" date="2024-08" db="EMBL/GenBank/DDBJ databases">
        <authorList>
            <person name="Cucini C."/>
            <person name="Frati F."/>
        </authorList>
    </citation>
    <scope>NUCLEOTIDE SEQUENCE [LARGE SCALE GENOMIC DNA]</scope>
</reference>
<keyword evidence="1" id="KW-0472">Membrane</keyword>
<feature type="transmembrane region" description="Helical" evidence="1">
    <location>
        <begin position="81"/>
        <end position="101"/>
    </location>
</feature>
<comment type="caution">
    <text evidence="2">The sequence shown here is derived from an EMBL/GenBank/DDBJ whole genome shotgun (WGS) entry which is preliminary data.</text>
</comment>
<name>A0ABP1QZA4_9HEXA</name>
<keyword evidence="1" id="KW-1133">Transmembrane helix</keyword>
<feature type="transmembrane region" description="Helical" evidence="1">
    <location>
        <begin position="43"/>
        <end position="60"/>
    </location>
</feature>
<keyword evidence="1" id="KW-0812">Transmembrane</keyword>
<evidence type="ECO:0000256" key="1">
    <source>
        <dbReference type="SAM" id="Phobius"/>
    </source>
</evidence>
<proteinExistence type="predicted"/>
<accession>A0ABP1QZA4</accession>
<dbReference type="Proteomes" id="UP001642540">
    <property type="component" value="Unassembled WGS sequence"/>
</dbReference>
<gene>
    <name evidence="2" type="ORF">ODALV1_LOCUS15381</name>
</gene>
<evidence type="ECO:0000313" key="3">
    <source>
        <dbReference type="Proteomes" id="UP001642540"/>
    </source>
</evidence>
<sequence>MGVRKLSETKKIKLASQAKICSEHDDHDEGDSVGGDGERICESSIVFSLILFLLEWGYIIRNAMEETFSPFRNAKFFAREILDQGIAAFFGMFVASISFPFKKQKYIILCLASWR</sequence>
<dbReference type="EMBL" id="CAXLJM020000046">
    <property type="protein sequence ID" value="CAL8111838.1"/>
    <property type="molecule type" value="Genomic_DNA"/>
</dbReference>
<protein>
    <submittedName>
        <fullName evidence="2">Uncharacterized protein</fullName>
    </submittedName>
</protein>
<evidence type="ECO:0000313" key="2">
    <source>
        <dbReference type="EMBL" id="CAL8111838.1"/>
    </source>
</evidence>